<reference evidence="3 4" key="1">
    <citation type="submission" date="2023-11" db="EMBL/GenBank/DDBJ databases">
        <title>Genome sequence of Microbacterium rhizosphaerae KACC 19337.</title>
        <authorList>
            <person name="Choi H."/>
            <person name="Kim S."/>
            <person name="Kim Y."/>
            <person name="Kwon S.-W."/>
            <person name="Heo J."/>
        </authorList>
    </citation>
    <scope>NUCLEOTIDE SEQUENCE [LARGE SCALE GENOMIC DNA]</scope>
    <source>
        <strain evidence="3 4">KACC 19337</strain>
    </source>
</reference>
<organism evidence="3 4">
    <name type="scientific">Microbacterium rhizosphaerae</name>
    <dbReference type="NCBI Taxonomy" id="1678237"/>
    <lineage>
        <taxon>Bacteria</taxon>
        <taxon>Bacillati</taxon>
        <taxon>Actinomycetota</taxon>
        <taxon>Actinomycetes</taxon>
        <taxon>Micrococcales</taxon>
        <taxon>Microbacteriaceae</taxon>
        <taxon>Microbacterium</taxon>
    </lineage>
</organism>
<evidence type="ECO:0000313" key="4">
    <source>
        <dbReference type="Proteomes" id="UP001323798"/>
    </source>
</evidence>
<dbReference type="CDD" id="cd00093">
    <property type="entry name" value="HTH_XRE"/>
    <property type="match status" value="1"/>
</dbReference>
<dbReference type="SUPFAM" id="SSF47413">
    <property type="entry name" value="lambda repressor-like DNA-binding domains"/>
    <property type="match status" value="1"/>
</dbReference>
<dbReference type="RefSeq" id="WP_320942908.1">
    <property type="nucleotide sequence ID" value="NZ_BAABEU010000003.1"/>
</dbReference>
<dbReference type="Pfam" id="PF06114">
    <property type="entry name" value="Peptidase_M78"/>
    <property type="match status" value="1"/>
</dbReference>
<name>A0ABZ0SNY6_9MICO</name>
<dbReference type="EMBL" id="CP139368">
    <property type="protein sequence ID" value="WPR90195.1"/>
    <property type="molecule type" value="Genomic_DNA"/>
</dbReference>
<evidence type="ECO:0000259" key="2">
    <source>
        <dbReference type="PROSITE" id="PS50943"/>
    </source>
</evidence>
<dbReference type="InterPro" id="IPR010982">
    <property type="entry name" value="Lambda_DNA-bd_dom_sf"/>
</dbReference>
<gene>
    <name evidence="3" type="ORF">SM116_02595</name>
</gene>
<dbReference type="InterPro" id="IPR010359">
    <property type="entry name" value="IrrE_HExxH"/>
</dbReference>
<evidence type="ECO:0000313" key="3">
    <source>
        <dbReference type="EMBL" id="WPR90195.1"/>
    </source>
</evidence>
<proteinExistence type="inferred from homology"/>
<sequence length="375" mass="41747">MNTQRVQDLEDFVPEWDAPNPGTLIQRELDATGRTQADLADRMSISKKHLNQVIKGASLTPEFSLAIERALGIDARLLLRMEAEWRAARLIDESRASLAQHVGWVNTFKGEDVRRGITHASDDQVTRVEKLLRFFGVSDPAAYDRTWLKLEASFKRSSAFNIDEHATALWIQLAVRQADAIAADAPDYDAGKLRIAAKKLPSLTLKEPEAAFVELQQELLGAGVILVYVEEMPDTRVSGVSLWLPNDRPMIAVTGRYKFADSLWFAIAHEIAHVLHHLKRTTFLEISSDEMEERFHHGDAADHQETQANTYASNLLLAGLSEAELRSVATKEELLELAGALHVSPGVLAGQYAHLTNDWAKFGKLRTKADLSSLP</sequence>
<dbReference type="PROSITE" id="PS50943">
    <property type="entry name" value="HTH_CROC1"/>
    <property type="match status" value="1"/>
</dbReference>
<accession>A0ABZ0SNY6</accession>
<dbReference type="Proteomes" id="UP001323798">
    <property type="component" value="Chromosome"/>
</dbReference>
<dbReference type="Gene3D" id="1.10.10.2910">
    <property type="match status" value="1"/>
</dbReference>
<comment type="similarity">
    <text evidence="1">Belongs to the short-chain fatty acyl-CoA assimilation regulator (ScfR) family.</text>
</comment>
<protein>
    <submittedName>
        <fullName evidence="3">Helix-turn-helix domain-containing protein</fullName>
    </submittedName>
</protein>
<dbReference type="InterPro" id="IPR001387">
    <property type="entry name" value="Cro/C1-type_HTH"/>
</dbReference>
<feature type="domain" description="HTH cro/C1-type" evidence="2">
    <location>
        <begin position="25"/>
        <end position="78"/>
    </location>
</feature>
<evidence type="ECO:0000256" key="1">
    <source>
        <dbReference type="ARBA" id="ARBA00007227"/>
    </source>
</evidence>
<keyword evidence="4" id="KW-1185">Reference proteome</keyword>
<dbReference type="Pfam" id="PF01381">
    <property type="entry name" value="HTH_3"/>
    <property type="match status" value="1"/>
</dbReference>
<dbReference type="Gene3D" id="1.10.260.40">
    <property type="entry name" value="lambda repressor-like DNA-binding domains"/>
    <property type="match status" value="1"/>
</dbReference>
<dbReference type="SMART" id="SM00530">
    <property type="entry name" value="HTH_XRE"/>
    <property type="match status" value="1"/>
</dbReference>